<dbReference type="OrthoDB" id="5459937at2"/>
<evidence type="ECO:0000313" key="5">
    <source>
        <dbReference type="Proteomes" id="UP000275663"/>
    </source>
</evidence>
<feature type="domain" description="N-acetyltransferase" evidence="3">
    <location>
        <begin position="2"/>
        <end position="162"/>
    </location>
</feature>
<evidence type="ECO:0000256" key="1">
    <source>
        <dbReference type="ARBA" id="ARBA00022679"/>
    </source>
</evidence>
<keyword evidence="1 4" id="KW-0808">Transferase</keyword>
<reference evidence="4 5" key="1">
    <citation type="journal article" date="2011" name="Int. J. Syst. Evol. Microbiol.">
        <title>Description of Undibacterium oligocarboniphilum sp. nov., isolated from purified water, and Undibacterium pigrum strain CCUG 49012 as the type strain of Undibacterium parvum sp. nov., and emended descriptions of the genus Undibacterium and the species Undibacterium pigrum.</title>
        <authorList>
            <person name="Eder W."/>
            <person name="Wanner G."/>
            <person name="Ludwig W."/>
            <person name="Busse H.J."/>
            <person name="Ziemke-Kageler F."/>
            <person name="Lang E."/>
        </authorList>
    </citation>
    <scope>NUCLEOTIDE SEQUENCE [LARGE SCALE GENOMIC DNA]</scope>
    <source>
        <strain evidence="4 5">DSM 23061</strain>
    </source>
</reference>
<sequence length="162" mass="18357">MTKIRLVNAADAEAICNIYNYYVSNSIISFEEVEVNVSEMSRRIVSVSEALPWLVIETDGIVDGYAYATKWRERSAYRFSVELSVYLAPAAIGKGCGVLLYEKLFERLTQLGVHLLIAGIALPNENSIKLHEKMGFIKVAHFAEVGFKNNQWVDVAYWQKFL</sequence>
<organism evidence="4 5">
    <name type="scientific">Undibacterium parvum</name>
    <dbReference type="NCBI Taxonomy" id="401471"/>
    <lineage>
        <taxon>Bacteria</taxon>
        <taxon>Pseudomonadati</taxon>
        <taxon>Pseudomonadota</taxon>
        <taxon>Betaproteobacteria</taxon>
        <taxon>Burkholderiales</taxon>
        <taxon>Oxalobacteraceae</taxon>
        <taxon>Undibacterium</taxon>
    </lineage>
</organism>
<dbReference type="Pfam" id="PF13420">
    <property type="entry name" value="Acetyltransf_4"/>
    <property type="match status" value="1"/>
</dbReference>
<keyword evidence="5" id="KW-1185">Reference proteome</keyword>
<dbReference type="PANTHER" id="PTHR43072">
    <property type="entry name" value="N-ACETYLTRANSFERASE"/>
    <property type="match status" value="1"/>
</dbReference>
<gene>
    <name evidence="4" type="ORF">EJN92_04520</name>
</gene>
<evidence type="ECO:0000256" key="2">
    <source>
        <dbReference type="ARBA" id="ARBA00023315"/>
    </source>
</evidence>
<name>A0A3Q9BPA5_9BURK</name>
<proteinExistence type="predicted"/>
<dbReference type="InterPro" id="IPR000182">
    <property type="entry name" value="GNAT_dom"/>
</dbReference>
<dbReference type="KEGG" id="upv:EJN92_04520"/>
<dbReference type="InterPro" id="IPR016181">
    <property type="entry name" value="Acyl_CoA_acyltransferase"/>
</dbReference>
<dbReference type="SUPFAM" id="SSF55729">
    <property type="entry name" value="Acyl-CoA N-acyltransferases (Nat)"/>
    <property type="match status" value="1"/>
</dbReference>
<dbReference type="PANTHER" id="PTHR43072:SF23">
    <property type="entry name" value="UPF0039 PROTEIN C11D3.02C"/>
    <property type="match status" value="1"/>
</dbReference>
<dbReference type="GO" id="GO:0016747">
    <property type="term" value="F:acyltransferase activity, transferring groups other than amino-acyl groups"/>
    <property type="evidence" value="ECO:0007669"/>
    <property type="project" value="InterPro"/>
</dbReference>
<accession>A0A3Q9BPA5</accession>
<dbReference type="AlphaFoldDB" id="A0A3Q9BPA5"/>
<dbReference type="RefSeq" id="WP_126126718.1">
    <property type="nucleotide sequence ID" value="NZ_CP034464.1"/>
</dbReference>
<evidence type="ECO:0000259" key="3">
    <source>
        <dbReference type="PROSITE" id="PS51186"/>
    </source>
</evidence>
<dbReference type="Proteomes" id="UP000275663">
    <property type="component" value="Chromosome"/>
</dbReference>
<dbReference type="NCBIfam" id="NF040504">
    <property type="entry name" value="resist_ArsN1b"/>
    <property type="match status" value="1"/>
</dbReference>
<keyword evidence="2" id="KW-0012">Acyltransferase</keyword>
<dbReference type="Gene3D" id="3.40.630.30">
    <property type="match status" value="1"/>
</dbReference>
<dbReference type="PROSITE" id="PS51186">
    <property type="entry name" value="GNAT"/>
    <property type="match status" value="1"/>
</dbReference>
<protein>
    <submittedName>
        <fullName evidence="4">N-acetyltransferase family protein</fullName>
    </submittedName>
</protein>
<evidence type="ECO:0000313" key="4">
    <source>
        <dbReference type="EMBL" id="AZP11330.1"/>
    </source>
</evidence>
<dbReference type="EMBL" id="CP034464">
    <property type="protein sequence ID" value="AZP11330.1"/>
    <property type="molecule type" value="Genomic_DNA"/>
</dbReference>